<feature type="non-terminal residue" evidence="1">
    <location>
        <position position="1"/>
    </location>
</feature>
<keyword evidence="2" id="KW-1185">Reference proteome</keyword>
<reference evidence="1 2" key="1">
    <citation type="submission" date="2024-04" db="EMBL/GenBank/DDBJ databases">
        <title>Phyllosticta paracitricarpa is synonymous to the EU quarantine fungus P. citricarpa based on phylogenomic analyses.</title>
        <authorList>
            <consortium name="Lawrence Berkeley National Laboratory"/>
            <person name="Van ingen-buijs V.A."/>
            <person name="Van westerhoven A.C."/>
            <person name="Haridas S."/>
            <person name="Skiadas P."/>
            <person name="Martin F."/>
            <person name="Groenewald J.Z."/>
            <person name="Crous P.W."/>
            <person name="Seidl M.F."/>
        </authorList>
    </citation>
    <scope>NUCLEOTIDE SEQUENCE [LARGE SCALE GENOMIC DNA]</scope>
    <source>
        <strain evidence="1 2">CBS 141358</strain>
    </source>
</reference>
<name>A0ABR1NL66_9PEZI</name>
<feature type="non-terminal residue" evidence="1">
    <location>
        <position position="78"/>
    </location>
</feature>
<evidence type="ECO:0000313" key="1">
    <source>
        <dbReference type="EMBL" id="KAK7615327.1"/>
    </source>
</evidence>
<protein>
    <recommendedName>
        <fullName evidence="3">Secreted protein</fullName>
    </recommendedName>
</protein>
<evidence type="ECO:0008006" key="3">
    <source>
        <dbReference type="Google" id="ProtNLM"/>
    </source>
</evidence>
<evidence type="ECO:0000313" key="2">
    <source>
        <dbReference type="Proteomes" id="UP001367316"/>
    </source>
</evidence>
<proteinExistence type="predicted"/>
<dbReference type="Proteomes" id="UP001367316">
    <property type="component" value="Unassembled WGS sequence"/>
</dbReference>
<gene>
    <name evidence="1" type="ORF">JOL62DRAFT_561021</name>
</gene>
<accession>A0ABR1NL66</accession>
<dbReference type="EMBL" id="JBBPBF010000001">
    <property type="protein sequence ID" value="KAK7615327.1"/>
    <property type="molecule type" value="Genomic_DNA"/>
</dbReference>
<organism evidence="1 2">
    <name type="scientific">Phyllosticta paracitricarpa</name>
    <dbReference type="NCBI Taxonomy" id="2016321"/>
    <lineage>
        <taxon>Eukaryota</taxon>
        <taxon>Fungi</taxon>
        <taxon>Dikarya</taxon>
        <taxon>Ascomycota</taxon>
        <taxon>Pezizomycotina</taxon>
        <taxon>Dothideomycetes</taxon>
        <taxon>Dothideomycetes incertae sedis</taxon>
        <taxon>Botryosphaeriales</taxon>
        <taxon>Phyllostictaceae</taxon>
        <taxon>Phyllosticta</taxon>
    </lineage>
</organism>
<comment type="caution">
    <text evidence="1">The sequence shown here is derived from an EMBL/GenBank/DDBJ whole genome shotgun (WGS) entry which is preliminary data.</text>
</comment>
<sequence>MLQCPVLYCAAVQCRAVDCFGRDAARVMLALSLVLPALFSEQWRTEGTVCIGVWVGGLRFEEARDAAVLEGDQTVWVG</sequence>